<dbReference type="InterPro" id="IPR010982">
    <property type="entry name" value="Lambda_DNA-bd_dom_sf"/>
</dbReference>
<dbReference type="CDD" id="cd00093">
    <property type="entry name" value="HTH_XRE"/>
    <property type="match status" value="1"/>
</dbReference>
<evidence type="ECO:0000259" key="3">
    <source>
        <dbReference type="PROSITE" id="PS50943"/>
    </source>
</evidence>
<keyword evidence="1" id="KW-0238">DNA-binding</keyword>
<feature type="domain" description="HTH cro/C1-type" evidence="3">
    <location>
        <begin position="8"/>
        <end position="62"/>
    </location>
</feature>
<name>A0A832J6S2_9GAMM</name>
<dbReference type="EMBL" id="DRNF01000203">
    <property type="protein sequence ID" value="HHJ80626.1"/>
    <property type="molecule type" value="Genomic_DNA"/>
</dbReference>
<dbReference type="Pfam" id="PF01381">
    <property type="entry name" value="HTH_3"/>
    <property type="match status" value="1"/>
</dbReference>
<dbReference type="PROSITE" id="PS50943">
    <property type="entry name" value="HTH_CROC1"/>
    <property type="match status" value="1"/>
</dbReference>
<dbReference type="InterPro" id="IPR001387">
    <property type="entry name" value="Cro/C1-type_HTH"/>
</dbReference>
<dbReference type="SMART" id="SM00530">
    <property type="entry name" value="HTH_XRE"/>
    <property type="match status" value="1"/>
</dbReference>
<protein>
    <submittedName>
        <fullName evidence="4">Helix-turn-helix domain-containing protein</fullName>
    </submittedName>
</protein>
<feature type="coiled-coil region" evidence="2">
    <location>
        <begin position="1"/>
        <end position="28"/>
    </location>
</feature>
<dbReference type="Gene3D" id="1.10.260.40">
    <property type="entry name" value="lambda repressor-like DNA-binding domains"/>
    <property type="match status" value="1"/>
</dbReference>
<dbReference type="GO" id="GO:0005829">
    <property type="term" value="C:cytosol"/>
    <property type="evidence" value="ECO:0007669"/>
    <property type="project" value="TreeGrafter"/>
</dbReference>
<dbReference type="GO" id="GO:0003700">
    <property type="term" value="F:DNA-binding transcription factor activity"/>
    <property type="evidence" value="ECO:0007669"/>
    <property type="project" value="TreeGrafter"/>
</dbReference>
<dbReference type="AlphaFoldDB" id="A0A832J6S2"/>
<evidence type="ECO:0000256" key="2">
    <source>
        <dbReference type="SAM" id="Coils"/>
    </source>
</evidence>
<dbReference type="SUPFAM" id="SSF47413">
    <property type="entry name" value="lambda repressor-like DNA-binding domains"/>
    <property type="match status" value="1"/>
</dbReference>
<dbReference type="PANTHER" id="PTHR46797">
    <property type="entry name" value="HTH-TYPE TRANSCRIPTIONAL REGULATOR"/>
    <property type="match status" value="1"/>
</dbReference>
<proteinExistence type="predicted"/>
<reference evidence="4" key="1">
    <citation type="journal article" date="2020" name="mSystems">
        <title>Genome- and Community-Level Interaction Insights into Carbon Utilization and Element Cycling Functions of Hydrothermarchaeota in Hydrothermal Sediment.</title>
        <authorList>
            <person name="Zhou Z."/>
            <person name="Liu Y."/>
            <person name="Xu W."/>
            <person name="Pan J."/>
            <person name="Luo Z.H."/>
            <person name="Li M."/>
        </authorList>
    </citation>
    <scope>NUCLEOTIDE SEQUENCE [LARGE SCALE GENOMIC DNA]</scope>
    <source>
        <strain evidence="4">HyVt-505</strain>
    </source>
</reference>
<sequence>MDIFSERLKKARKDRQLTQRELANLTKMDQGHISRLENGGKGISMEYLHEIAKALGVTVSHLIGEDIREDRASYQTNAGSPSINNDSPAGLRELANDPQLTAALNISAAEWQALKSIQLANEVSKDGYVQLLITIRAVTAQPKAR</sequence>
<dbReference type="GO" id="GO:0003677">
    <property type="term" value="F:DNA binding"/>
    <property type="evidence" value="ECO:0007669"/>
    <property type="project" value="UniProtKB-KW"/>
</dbReference>
<comment type="caution">
    <text evidence="4">The sequence shown here is derived from an EMBL/GenBank/DDBJ whole genome shotgun (WGS) entry which is preliminary data.</text>
</comment>
<evidence type="ECO:0000256" key="1">
    <source>
        <dbReference type="ARBA" id="ARBA00023125"/>
    </source>
</evidence>
<dbReference type="InterPro" id="IPR050807">
    <property type="entry name" value="TransReg_Diox_bact_type"/>
</dbReference>
<dbReference type="PANTHER" id="PTHR46797:SF1">
    <property type="entry name" value="METHYLPHOSPHONATE SYNTHASE"/>
    <property type="match status" value="1"/>
</dbReference>
<keyword evidence="2" id="KW-0175">Coiled coil</keyword>
<gene>
    <name evidence="4" type="ORF">ENJ65_03230</name>
</gene>
<accession>A0A832J6S2</accession>
<dbReference type="Proteomes" id="UP000885832">
    <property type="component" value="Unassembled WGS sequence"/>
</dbReference>
<organism evidence="4">
    <name type="scientific">Candidatus Tenderia electrophaga</name>
    <dbReference type="NCBI Taxonomy" id="1748243"/>
    <lineage>
        <taxon>Bacteria</taxon>
        <taxon>Pseudomonadati</taxon>
        <taxon>Pseudomonadota</taxon>
        <taxon>Gammaproteobacteria</taxon>
        <taxon>Candidatus Tenderiales</taxon>
        <taxon>Candidatus Tenderiaceae</taxon>
        <taxon>Candidatus Tenderia</taxon>
    </lineage>
</organism>
<evidence type="ECO:0000313" key="4">
    <source>
        <dbReference type="EMBL" id="HHJ80626.1"/>
    </source>
</evidence>